<gene>
    <name evidence="2" type="ORF">FA046_14815</name>
</gene>
<sequence length="238" mass="27859">MKKIYLFVALCLLGVSSVKSQTHQLQSSWVMWVHNHSLSAKNSINLDLQVRSNEQFDGIKNFLIRPSFNHSINKNLSATLGYSYFNTQVNATENQKSSLSENMIWEQFSMHQNINNINVISRIRLEQRFIEQQSSNIFTQRIRFFVRTVIPITKSKPKGFNKGTYIALQEEAFFNVQNKNKLNTHFYDQNRISLNLGYKFNQKVNLEVGYLHQSIHRKLGSTNNNIFQIVLFTKFKNK</sequence>
<dbReference type="InterPro" id="IPR019619">
    <property type="entry name" value="DUF2490"/>
</dbReference>
<name>A0A4U1BWZ3_9SPHI</name>
<evidence type="ECO:0000256" key="1">
    <source>
        <dbReference type="SAM" id="SignalP"/>
    </source>
</evidence>
<feature type="chain" id="PRO_5020520959" evidence="1">
    <location>
        <begin position="21"/>
        <end position="238"/>
    </location>
</feature>
<evidence type="ECO:0000313" key="2">
    <source>
        <dbReference type="EMBL" id="TKB95943.1"/>
    </source>
</evidence>
<dbReference type="AlphaFoldDB" id="A0A4U1BWZ3"/>
<dbReference type="RefSeq" id="WP_136827319.1">
    <property type="nucleotide sequence ID" value="NZ_SWBP01000006.1"/>
</dbReference>
<feature type="signal peptide" evidence="1">
    <location>
        <begin position="1"/>
        <end position="20"/>
    </location>
</feature>
<comment type="caution">
    <text evidence="2">The sequence shown here is derived from an EMBL/GenBank/DDBJ whole genome shotgun (WGS) entry which is preliminary data.</text>
</comment>
<dbReference type="Proteomes" id="UP000308181">
    <property type="component" value="Unassembled WGS sequence"/>
</dbReference>
<keyword evidence="3" id="KW-1185">Reference proteome</keyword>
<evidence type="ECO:0000313" key="3">
    <source>
        <dbReference type="Proteomes" id="UP000308181"/>
    </source>
</evidence>
<keyword evidence="1" id="KW-0732">Signal</keyword>
<dbReference type="Pfam" id="PF10677">
    <property type="entry name" value="DUF2490"/>
    <property type="match status" value="1"/>
</dbReference>
<reference evidence="2 3" key="1">
    <citation type="submission" date="2019-04" db="EMBL/GenBank/DDBJ databases">
        <title>Pedobacter sp. AR-3-17 sp. nov., isolated from Arctic soil.</title>
        <authorList>
            <person name="Dahal R.H."/>
            <person name="Kim D.-U."/>
        </authorList>
    </citation>
    <scope>NUCLEOTIDE SEQUENCE [LARGE SCALE GENOMIC DNA]</scope>
    <source>
        <strain evidence="2 3">AR-3-17</strain>
    </source>
</reference>
<organism evidence="2 3">
    <name type="scientific">Pedobacter cryophilus</name>
    <dbReference type="NCBI Taxonomy" id="2571271"/>
    <lineage>
        <taxon>Bacteria</taxon>
        <taxon>Pseudomonadati</taxon>
        <taxon>Bacteroidota</taxon>
        <taxon>Sphingobacteriia</taxon>
        <taxon>Sphingobacteriales</taxon>
        <taxon>Sphingobacteriaceae</taxon>
        <taxon>Pedobacter</taxon>
    </lineage>
</organism>
<proteinExistence type="predicted"/>
<dbReference type="OrthoDB" id="1118734at2"/>
<protein>
    <submittedName>
        <fullName evidence="2">DUF2490 domain-containing protein</fullName>
    </submittedName>
</protein>
<accession>A0A4U1BWZ3</accession>
<dbReference type="EMBL" id="SWBP01000006">
    <property type="protein sequence ID" value="TKB95943.1"/>
    <property type="molecule type" value="Genomic_DNA"/>
</dbReference>